<keyword evidence="1" id="KW-0812">Transmembrane</keyword>
<reference evidence="2" key="1">
    <citation type="submission" date="2023-11" db="EMBL/GenBank/DDBJ databases">
        <title>Species delimitation and phylogenetic relationships of the Prionospio complex (Annelida, Spionidae) in the Northeast Atlantic.</title>
        <authorList>
            <person name="Hektoen M.M."/>
            <person name="Bakken T."/>
            <person name="Radashevsky V.I."/>
            <person name="Ekrem T."/>
            <person name="Dunshea G."/>
        </authorList>
    </citation>
    <scope>NUCLEOTIDE SEQUENCE</scope>
    <source>
        <strain evidence="2">NTNU-VM:84098</strain>
    </source>
</reference>
<proteinExistence type="predicted"/>
<protein>
    <submittedName>
        <fullName evidence="2">NADH dehydrogenase subunit 6</fullName>
    </submittedName>
</protein>
<feature type="transmembrane region" description="Helical" evidence="1">
    <location>
        <begin position="47"/>
        <end position="70"/>
    </location>
</feature>
<keyword evidence="1" id="KW-0472">Membrane</keyword>
<sequence length="157" mass="17508">MFLSLFMSLIFSFMLTMFLASSPLMMGLWIIFLALWMAIFISLSLTSWLGLMMFIIYVGGLLVMFAYFVALTPNLLIEGTTMITAAMSTLLTSLVFITLTPISSFNYFSYSSNFPLNYLLSMNAFTIIILAVTLFLALVAVVKLCSSYSAPLRPFSP</sequence>
<gene>
    <name evidence="2" type="primary">ND6</name>
</gene>
<dbReference type="EMBL" id="OR935922">
    <property type="protein sequence ID" value="WZB40619.1"/>
    <property type="molecule type" value="Genomic_DNA"/>
</dbReference>
<evidence type="ECO:0000256" key="1">
    <source>
        <dbReference type="SAM" id="Phobius"/>
    </source>
</evidence>
<feature type="transmembrane region" description="Helical" evidence="1">
    <location>
        <begin position="82"/>
        <end position="102"/>
    </location>
</feature>
<evidence type="ECO:0000313" key="2">
    <source>
        <dbReference type="EMBL" id="WZB40619.1"/>
    </source>
</evidence>
<dbReference type="AlphaFoldDB" id="A0AAU6QGN3"/>
<feature type="transmembrane region" description="Helical" evidence="1">
    <location>
        <begin position="12"/>
        <end position="41"/>
    </location>
</feature>
<feature type="transmembrane region" description="Helical" evidence="1">
    <location>
        <begin position="122"/>
        <end position="145"/>
    </location>
</feature>
<organism evidence="2">
    <name type="scientific">Prionospio fallax</name>
    <dbReference type="NCBI Taxonomy" id="3050094"/>
    <lineage>
        <taxon>Eukaryota</taxon>
        <taxon>Metazoa</taxon>
        <taxon>Spiralia</taxon>
        <taxon>Lophotrochozoa</taxon>
        <taxon>Annelida</taxon>
        <taxon>Polychaeta</taxon>
        <taxon>Sedentaria</taxon>
        <taxon>Canalipalpata</taxon>
        <taxon>Spionida</taxon>
        <taxon>Spionidae</taxon>
        <taxon>Prionospio</taxon>
    </lineage>
</organism>
<geneLocation type="mitochondrion" evidence="2"/>
<keyword evidence="2" id="KW-0496">Mitochondrion</keyword>
<accession>A0AAU6QGN3</accession>
<keyword evidence="1" id="KW-1133">Transmembrane helix</keyword>
<name>A0AAU6QGN3_9ANNE</name>